<dbReference type="AlphaFoldDB" id="A0A0H5QCA1"/>
<dbReference type="EMBL" id="LN852754">
    <property type="protein sequence ID" value="CRY93767.1"/>
    <property type="molecule type" value="Genomic_DNA"/>
</dbReference>
<keyword evidence="1" id="KW-0614">Plasmid</keyword>
<organism evidence="1">
    <name type="scientific">uncultured prokaryote</name>
    <dbReference type="NCBI Taxonomy" id="198431"/>
    <lineage>
        <taxon>unclassified sequences</taxon>
        <taxon>environmental samples</taxon>
    </lineage>
</organism>
<evidence type="ECO:0000313" key="1">
    <source>
        <dbReference type="EMBL" id="CRY93767.1"/>
    </source>
</evidence>
<proteinExistence type="predicted"/>
<reference evidence="1" key="1">
    <citation type="submission" date="2015-06" db="EMBL/GenBank/DDBJ databases">
        <authorList>
            <person name="Joergensen T."/>
        </authorList>
    </citation>
    <scope>NUCLEOTIDE SEQUENCE</scope>
    <source>
        <plasmid evidence="1">pRGRH0063</plasmid>
    </source>
</reference>
<reference evidence="1" key="2">
    <citation type="submission" date="2015-07" db="EMBL/GenBank/DDBJ databases">
        <title>Plasmids, circular viruses and viroids from rat gut.</title>
        <authorList>
            <person name="Jorgensen T.J."/>
            <person name="Hansen M.A."/>
            <person name="Xu Z."/>
            <person name="Tabak M.A."/>
            <person name="Sorensen S.J."/>
            <person name="Hansen L.H."/>
        </authorList>
    </citation>
    <scope>NUCLEOTIDE SEQUENCE</scope>
    <source>
        <plasmid evidence="1">pRGRH0063</plasmid>
    </source>
</reference>
<protein>
    <submittedName>
        <fullName evidence="1">Uncharacterized protein</fullName>
    </submittedName>
</protein>
<geneLocation type="plasmid" evidence="1">
    <name>pRGRH0063</name>
</geneLocation>
<sequence>MKKDMDKIIFESRWEIGEVITALEEWQKTHGAKDEKADTVKRLIDLLDVMSMEW</sequence>
<name>A0A0H5QCA1_9ZZZZ</name>
<accession>A0A0H5QCA1</accession>